<dbReference type="GO" id="GO:0004420">
    <property type="term" value="F:hydroxymethylglutaryl-CoA reductase (NADPH) activity"/>
    <property type="evidence" value="ECO:0007669"/>
    <property type="project" value="InterPro"/>
</dbReference>
<dbReference type="NCBIfam" id="TIGR00532">
    <property type="entry name" value="HMG_CoA_R_NAD"/>
    <property type="match status" value="1"/>
</dbReference>
<evidence type="ECO:0000256" key="2">
    <source>
        <dbReference type="ARBA" id="ARBA00023002"/>
    </source>
</evidence>
<dbReference type="InterPro" id="IPR009023">
    <property type="entry name" value="HMG_CoA_Rdtase_NAD(P)-bd_sf"/>
</dbReference>
<protein>
    <recommendedName>
        <fullName evidence="3">3-hydroxy-3-methylglutaryl coenzyme A reductase</fullName>
        <shortName evidence="3">HMG-CoA reductase</shortName>
        <ecNumber evidence="3">1.1.1.88</ecNumber>
    </recommendedName>
</protein>
<dbReference type="InterPro" id="IPR023076">
    <property type="entry name" value="HMG_CoA_Rdtase_CS"/>
</dbReference>
<reference evidence="4 5" key="1">
    <citation type="journal article" date="2015" name="Genome Announc.">
        <title>Expanding the biotechnology potential of lactobacilli through comparative genomics of 213 strains and associated genera.</title>
        <authorList>
            <person name="Sun Z."/>
            <person name="Harris H.M."/>
            <person name="McCann A."/>
            <person name="Guo C."/>
            <person name="Argimon S."/>
            <person name="Zhang W."/>
            <person name="Yang X."/>
            <person name="Jeffery I.B."/>
            <person name="Cooney J.C."/>
            <person name="Kagawa T.F."/>
            <person name="Liu W."/>
            <person name="Song Y."/>
            <person name="Salvetti E."/>
            <person name="Wrobel A."/>
            <person name="Rasinkangas P."/>
            <person name="Parkhill J."/>
            <person name="Rea M.C."/>
            <person name="O'Sullivan O."/>
            <person name="Ritari J."/>
            <person name="Douillard F.P."/>
            <person name="Paul Ross R."/>
            <person name="Yang R."/>
            <person name="Briner A.E."/>
            <person name="Felis G.E."/>
            <person name="de Vos W.M."/>
            <person name="Barrangou R."/>
            <person name="Klaenhammer T.R."/>
            <person name="Caufield P.W."/>
            <person name="Cui Y."/>
            <person name="Zhang H."/>
            <person name="O'Toole P.W."/>
        </authorList>
    </citation>
    <scope>NUCLEOTIDE SEQUENCE [LARGE SCALE GENOMIC DNA]</scope>
    <source>
        <strain evidence="4 5">NBRC 103219</strain>
    </source>
</reference>
<dbReference type="GO" id="GO:0140643">
    <property type="term" value="F:hydroxymethylglutaryl-CoA reductase (NADH) activity"/>
    <property type="evidence" value="ECO:0007669"/>
    <property type="project" value="UniProtKB-EC"/>
</dbReference>
<dbReference type="RefSeq" id="WP_017866878.1">
    <property type="nucleotide sequence ID" value="NZ_BJYB01000035.1"/>
</dbReference>
<organism evidence="4 5">
    <name type="scientific">Ligilactobacillus pobuzihii</name>
    <dbReference type="NCBI Taxonomy" id="449659"/>
    <lineage>
        <taxon>Bacteria</taxon>
        <taxon>Bacillati</taxon>
        <taxon>Bacillota</taxon>
        <taxon>Bacilli</taxon>
        <taxon>Lactobacillales</taxon>
        <taxon>Lactobacillaceae</taxon>
        <taxon>Ligilactobacillus</taxon>
    </lineage>
</organism>
<dbReference type="STRING" id="449659.IV66_GL002042"/>
<keyword evidence="5" id="KW-1185">Reference proteome</keyword>
<proteinExistence type="inferred from homology"/>
<dbReference type="GO" id="GO:0015936">
    <property type="term" value="P:coenzyme A metabolic process"/>
    <property type="evidence" value="ECO:0007669"/>
    <property type="project" value="InterPro"/>
</dbReference>
<dbReference type="PANTHER" id="PTHR10572:SF24">
    <property type="entry name" value="3-HYDROXY-3-METHYLGLUTARYL-COENZYME A REDUCTASE"/>
    <property type="match status" value="1"/>
</dbReference>
<evidence type="ECO:0000256" key="3">
    <source>
        <dbReference type="RuleBase" id="RU361219"/>
    </source>
</evidence>
<dbReference type="UniPathway" id="UPA00257">
    <property type="reaction ID" value="UER00367"/>
</dbReference>
<dbReference type="EC" id="1.1.1.88" evidence="3"/>
<dbReference type="PROSITE" id="PS01192">
    <property type="entry name" value="HMG_COA_REDUCTASE_3"/>
    <property type="match status" value="1"/>
</dbReference>
<dbReference type="PANTHER" id="PTHR10572">
    <property type="entry name" value="3-HYDROXY-3-METHYLGLUTARYL-COENZYME A REDUCTASE"/>
    <property type="match status" value="1"/>
</dbReference>
<dbReference type="AlphaFoldDB" id="A0A0R2L9B3"/>
<keyword evidence="2 3" id="KW-0560">Oxidoreductase</keyword>
<dbReference type="SUPFAM" id="SSF55035">
    <property type="entry name" value="NAD-binding domain of HMG-CoA reductase"/>
    <property type="match status" value="1"/>
</dbReference>
<dbReference type="EMBL" id="JQCN01000048">
    <property type="protein sequence ID" value="KRN98393.1"/>
    <property type="molecule type" value="Genomic_DNA"/>
</dbReference>
<comment type="catalytic activity">
    <reaction evidence="3">
        <text>(R)-mevalonate + 2 NAD(+) + CoA = (3S)-3-hydroxy-3-methylglutaryl-CoA + 2 NADH + 2 H(+)</text>
        <dbReference type="Rhea" id="RHEA:14833"/>
        <dbReference type="ChEBI" id="CHEBI:15378"/>
        <dbReference type="ChEBI" id="CHEBI:36464"/>
        <dbReference type="ChEBI" id="CHEBI:43074"/>
        <dbReference type="ChEBI" id="CHEBI:57287"/>
        <dbReference type="ChEBI" id="CHEBI:57540"/>
        <dbReference type="ChEBI" id="CHEBI:57945"/>
        <dbReference type="EC" id="1.1.1.88"/>
    </reaction>
</comment>
<dbReference type="PRINTS" id="PR00071">
    <property type="entry name" value="HMGCOARDTASE"/>
</dbReference>
<keyword evidence="3" id="KW-0520">NAD</keyword>
<sequence>MQGFEKYYRKTWSQRLDILTQQNKLSEKQVEQLKQNAVTPVLGEAQIENFLTQFQLPEGLALNFVIDGKEYLIPMVIEEPSVIAGASHGAAIVKKTGGFHTKSSRRAMRGQVVLENVTDLVATKKKIEEQETELMQAAVDAHPSIVKRGGGPLALKVRILEQGLLSVDLIIDTKEAMGANMINSMLEAVADKLRTTGHHDVLMAILSNYTTECLVTASCQIPVANLAKNGLPGLKIAQKLAQASRVAQVDPYRAATHNKGIMNGIDAAVIASGNDWRAIEAAAHAYAARDGQYRGLSTWKVAGDQLEGELSLPVPVGSVGGSIGIVPLVQVNSALRSEKDALGLEKIIASVGLAQNLAALYALVTDGIQKGHMNLQMKSLAVSVGAKEDEIEQVVSVLQKLPQQDQAIAQHVLDEIRNEASENE</sequence>
<dbReference type="Gene3D" id="3.90.770.10">
    <property type="entry name" value="3-hydroxy-3-methylglutaryl-coenzyme A Reductase, Chain A, domain 2"/>
    <property type="match status" value="2"/>
</dbReference>
<evidence type="ECO:0000256" key="1">
    <source>
        <dbReference type="ARBA" id="ARBA00007661"/>
    </source>
</evidence>
<dbReference type="Gene3D" id="1.10.8.660">
    <property type="match status" value="1"/>
</dbReference>
<dbReference type="InterPro" id="IPR004553">
    <property type="entry name" value="HMG_CoA_Rdtase_bac-typ"/>
</dbReference>
<comment type="caution">
    <text evidence="4">The sequence shown here is derived from an EMBL/GenBank/DDBJ whole genome shotgun (WGS) entry which is preliminary data.</text>
</comment>
<dbReference type="InterPro" id="IPR009029">
    <property type="entry name" value="HMG_CoA_Rdtase_sub-bd_dom_sf"/>
</dbReference>
<dbReference type="PROSITE" id="PS50065">
    <property type="entry name" value="HMG_COA_REDUCTASE_4"/>
    <property type="match status" value="1"/>
</dbReference>
<dbReference type="OrthoDB" id="9764892at2"/>
<evidence type="ECO:0000313" key="5">
    <source>
        <dbReference type="Proteomes" id="UP000051886"/>
    </source>
</evidence>
<evidence type="ECO:0000313" key="4">
    <source>
        <dbReference type="EMBL" id="KRN98393.1"/>
    </source>
</evidence>
<dbReference type="CDD" id="cd00644">
    <property type="entry name" value="HMG-CoA_reductase_classII"/>
    <property type="match status" value="1"/>
</dbReference>
<dbReference type="InterPro" id="IPR002202">
    <property type="entry name" value="HMG_CoA_Rdtase"/>
</dbReference>
<comment type="similarity">
    <text evidence="1 3">Belongs to the HMG-CoA reductase family.</text>
</comment>
<comment type="pathway">
    <text evidence="3">Metabolic intermediate metabolism; (R)-mevalonate degradation; (S)-3-hydroxy-3-methylglutaryl-CoA from (R)-mevalonate: step 1/1.</text>
</comment>
<dbReference type="Proteomes" id="UP000051886">
    <property type="component" value="Unassembled WGS sequence"/>
</dbReference>
<dbReference type="InterPro" id="IPR023074">
    <property type="entry name" value="HMG_CoA_Rdtase_cat_sf"/>
</dbReference>
<dbReference type="Pfam" id="PF00368">
    <property type="entry name" value="HMG-CoA_red"/>
    <property type="match status" value="1"/>
</dbReference>
<gene>
    <name evidence="4" type="ORF">IV66_GL002042</name>
</gene>
<dbReference type="PATRIC" id="fig|449659.4.peg.2096"/>
<accession>A0A0R2L9B3</accession>
<dbReference type="SUPFAM" id="SSF56542">
    <property type="entry name" value="Substrate-binding domain of HMG-CoA reductase"/>
    <property type="match status" value="1"/>
</dbReference>
<name>A0A0R2L9B3_9LACO</name>